<feature type="binding site" evidence="10">
    <location>
        <position position="10"/>
    </location>
    <ligand>
        <name>Mg(2+)</name>
        <dbReference type="ChEBI" id="CHEBI:18420"/>
        <label>2</label>
    </ligand>
</feature>
<keyword evidence="6 10" id="KW-0479">Metal-binding</keyword>
<comment type="subunit">
    <text evidence="3 10">Monomer.</text>
</comment>
<feature type="domain" description="RNase H type-1" evidence="12">
    <location>
        <begin position="1"/>
        <end position="141"/>
    </location>
</feature>
<keyword evidence="5 10" id="KW-0540">Nuclease</keyword>
<dbReference type="InterPro" id="IPR050092">
    <property type="entry name" value="RNase_H"/>
</dbReference>
<evidence type="ECO:0000256" key="10">
    <source>
        <dbReference type="HAMAP-Rule" id="MF_00042"/>
    </source>
</evidence>
<keyword evidence="14" id="KW-1185">Reference proteome</keyword>
<dbReference type="SUPFAM" id="SSF53098">
    <property type="entry name" value="Ribonuclease H-like"/>
    <property type="match status" value="1"/>
</dbReference>
<dbReference type="Gene3D" id="3.10.450.50">
    <property type="match status" value="1"/>
</dbReference>
<feature type="binding site" evidence="10">
    <location>
        <position position="69"/>
    </location>
    <ligand>
        <name>Mg(2+)</name>
        <dbReference type="ChEBI" id="CHEBI:18420"/>
        <label>1</label>
    </ligand>
</feature>
<name>A0A7H2BKQ6_9MICC</name>
<evidence type="ECO:0000256" key="7">
    <source>
        <dbReference type="ARBA" id="ARBA00022759"/>
    </source>
</evidence>
<feature type="binding site" evidence="10">
    <location>
        <position position="133"/>
    </location>
    <ligand>
        <name>Mg(2+)</name>
        <dbReference type="ChEBI" id="CHEBI:18420"/>
        <label>2</label>
    </ligand>
</feature>
<evidence type="ECO:0000256" key="2">
    <source>
        <dbReference type="ARBA" id="ARBA00005300"/>
    </source>
</evidence>
<comment type="similarity">
    <text evidence="2 10">Belongs to the RNase H family.</text>
</comment>
<feature type="binding site" evidence="10">
    <location>
        <position position="10"/>
    </location>
    <ligand>
        <name>Mg(2+)</name>
        <dbReference type="ChEBI" id="CHEBI:18420"/>
        <label>1</label>
    </ligand>
</feature>
<evidence type="ECO:0000256" key="9">
    <source>
        <dbReference type="ARBA" id="ARBA00022842"/>
    </source>
</evidence>
<dbReference type="InterPro" id="IPR027843">
    <property type="entry name" value="DUF4440"/>
</dbReference>
<dbReference type="InterPro" id="IPR032710">
    <property type="entry name" value="NTF2-like_dom_sf"/>
</dbReference>
<evidence type="ECO:0000256" key="8">
    <source>
        <dbReference type="ARBA" id="ARBA00022801"/>
    </source>
</evidence>
<dbReference type="GO" id="GO:0004523">
    <property type="term" value="F:RNA-DNA hybrid ribonuclease activity"/>
    <property type="evidence" value="ECO:0007669"/>
    <property type="project" value="UniProtKB-UniRule"/>
</dbReference>
<sequence length="301" mass="32974">MTSEIIAAADGSALGNPGPAGWAWYVNDECWGAGGWKHGTNNMGELKAVLELLKSTDHVADRPLKILCDSKYTIDSLTKWRHGWKKKGWKKADGKPVLNLDLFKELDAALVGRKCTFEWVKGHAGHPMNEAADERARAAATAYRDGKTPAQGPGFTLGEPVENKTSEAVSPSLSHSVENAPSTTADSSCAAAVDSEKNLWEESVFSDESTVRRILSEDFTWVTPTGKIINRDTVIQFRLNAFQSVKEPEIIATQSLGPDAVHILSTVQTPRANVMRTSLWKRTGGEWCLEFRQETAIPPAR</sequence>
<dbReference type="GO" id="GO:0043137">
    <property type="term" value="P:DNA replication, removal of RNA primer"/>
    <property type="evidence" value="ECO:0007669"/>
    <property type="project" value="TreeGrafter"/>
</dbReference>
<evidence type="ECO:0000256" key="4">
    <source>
        <dbReference type="ARBA" id="ARBA00012180"/>
    </source>
</evidence>
<evidence type="ECO:0000256" key="3">
    <source>
        <dbReference type="ARBA" id="ARBA00011245"/>
    </source>
</evidence>
<dbReference type="EC" id="3.1.26.4" evidence="4 10"/>
<dbReference type="KEGG" id="rama:IDM48_02095"/>
<evidence type="ECO:0000256" key="5">
    <source>
        <dbReference type="ARBA" id="ARBA00022722"/>
    </source>
</evidence>
<comment type="subcellular location">
    <subcellularLocation>
        <location evidence="10">Cytoplasm</location>
    </subcellularLocation>
</comment>
<dbReference type="Pfam" id="PF14534">
    <property type="entry name" value="DUF4440"/>
    <property type="match status" value="1"/>
</dbReference>
<comment type="function">
    <text evidence="10">Endonuclease that specifically degrades the RNA of RNA-DNA hybrids.</text>
</comment>
<dbReference type="AlphaFoldDB" id="A0A7H2BKQ6"/>
<evidence type="ECO:0000313" key="13">
    <source>
        <dbReference type="EMBL" id="QNV40252.1"/>
    </source>
</evidence>
<comment type="cofactor">
    <cofactor evidence="10">
        <name>Mg(2+)</name>
        <dbReference type="ChEBI" id="CHEBI:18420"/>
    </cofactor>
    <text evidence="10">Binds 1 Mg(2+) ion per subunit. May bind a second metal ion at a regulatory site, or after substrate binding.</text>
</comment>
<dbReference type="PROSITE" id="PS50879">
    <property type="entry name" value="RNASE_H_1"/>
    <property type="match status" value="1"/>
</dbReference>
<dbReference type="RefSeq" id="WP_151145233.1">
    <property type="nucleotide sequence ID" value="NZ_BAAAHX010000011.1"/>
</dbReference>
<gene>
    <name evidence="10" type="primary">rnhA</name>
    <name evidence="13" type="ORF">IDM48_02095</name>
</gene>
<dbReference type="InterPro" id="IPR022892">
    <property type="entry name" value="RNaseHI"/>
</dbReference>
<evidence type="ECO:0000256" key="6">
    <source>
        <dbReference type="ARBA" id="ARBA00022723"/>
    </source>
</evidence>
<keyword evidence="8 10" id="KW-0378">Hydrolase</keyword>
<feature type="region of interest" description="Disordered" evidence="11">
    <location>
        <begin position="145"/>
        <end position="186"/>
    </location>
</feature>
<feature type="compositionally biased region" description="Polar residues" evidence="11">
    <location>
        <begin position="166"/>
        <end position="186"/>
    </location>
</feature>
<dbReference type="GO" id="GO:0003676">
    <property type="term" value="F:nucleic acid binding"/>
    <property type="evidence" value="ECO:0007669"/>
    <property type="project" value="InterPro"/>
</dbReference>
<dbReference type="InterPro" id="IPR012337">
    <property type="entry name" value="RNaseH-like_sf"/>
</dbReference>
<dbReference type="PANTHER" id="PTHR10642">
    <property type="entry name" value="RIBONUCLEASE H1"/>
    <property type="match status" value="1"/>
</dbReference>
<evidence type="ECO:0000259" key="12">
    <source>
        <dbReference type="PROSITE" id="PS50879"/>
    </source>
</evidence>
<dbReference type="SUPFAM" id="SSF54427">
    <property type="entry name" value="NTF2-like"/>
    <property type="match status" value="1"/>
</dbReference>
<dbReference type="InterPro" id="IPR036397">
    <property type="entry name" value="RNaseH_sf"/>
</dbReference>
<dbReference type="Gene3D" id="3.30.420.10">
    <property type="entry name" value="Ribonuclease H-like superfamily/Ribonuclease H"/>
    <property type="match status" value="1"/>
</dbReference>
<evidence type="ECO:0000313" key="14">
    <source>
        <dbReference type="Proteomes" id="UP000516421"/>
    </source>
</evidence>
<evidence type="ECO:0000256" key="1">
    <source>
        <dbReference type="ARBA" id="ARBA00000077"/>
    </source>
</evidence>
<dbReference type="GO" id="GO:0000287">
    <property type="term" value="F:magnesium ion binding"/>
    <property type="evidence" value="ECO:0007669"/>
    <property type="project" value="UniProtKB-UniRule"/>
</dbReference>
<dbReference type="Proteomes" id="UP000516421">
    <property type="component" value="Chromosome"/>
</dbReference>
<organism evidence="13 14">
    <name type="scientific">Rothia amarae</name>
    <dbReference type="NCBI Taxonomy" id="169480"/>
    <lineage>
        <taxon>Bacteria</taxon>
        <taxon>Bacillati</taxon>
        <taxon>Actinomycetota</taxon>
        <taxon>Actinomycetes</taxon>
        <taxon>Micrococcales</taxon>
        <taxon>Micrococcaceae</taxon>
        <taxon>Rothia</taxon>
    </lineage>
</organism>
<accession>A0A7H2BKQ6</accession>
<protein>
    <recommendedName>
        <fullName evidence="4 10">Ribonuclease H</fullName>
        <shortName evidence="10">RNase H</shortName>
        <ecNumber evidence="4 10">3.1.26.4</ecNumber>
    </recommendedName>
</protein>
<keyword evidence="9 10" id="KW-0460">Magnesium</keyword>
<dbReference type="HAMAP" id="MF_00042">
    <property type="entry name" value="RNase_H"/>
    <property type="match status" value="1"/>
</dbReference>
<keyword evidence="7 10" id="KW-0255">Endonuclease</keyword>
<feature type="binding site" evidence="10">
    <location>
        <position position="45"/>
    </location>
    <ligand>
        <name>Mg(2+)</name>
        <dbReference type="ChEBI" id="CHEBI:18420"/>
        <label>1</label>
    </ligand>
</feature>
<evidence type="ECO:0000256" key="11">
    <source>
        <dbReference type="SAM" id="MobiDB-lite"/>
    </source>
</evidence>
<comment type="catalytic activity">
    <reaction evidence="1 10">
        <text>Endonucleolytic cleavage to 5'-phosphomonoester.</text>
        <dbReference type="EC" id="3.1.26.4"/>
    </reaction>
</comment>
<dbReference type="InterPro" id="IPR002156">
    <property type="entry name" value="RNaseH_domain"/>
</dbReference>
<dbReference type="Pfam" id="PF00075">
    <property type="entry name" value="RNase_H"/>
    <property type="match status" value="1"/>
</dbReference>
<reference evidence="13 14" key="1">
    <citation type="submission" date="2020-09" db="EMBL/GenBank/DDBJ databases">
        <title>Investigation of environmental microbe.</title>
        <authorList>
            <person name="Ou Y."/>
            <person name="Kang Q."/>
        </authorList>
    </citation>
    <scope>NUCLEOTIDE SEQUENCE [LARGE SCALE GENOMIC DNA]</scope>
    <source>
        <strain evidence="13 14">KJZ-9</strain>
    </source>
</reference>
<dbReference type="EMBL" id="CP061538">
    <property type="protein sequence ID" value="QNV40252.1"/>
    <property type="molecule type" value="Genomic_DNA"/>
</dbReference>
<keyword evidence="10" id="KW-0963">Cytoplasm</keyword>
<dbReference type="CDD" id="cd09278">
    <property type="entry name" value="RNase_HI_prokaryote_like"/>
    <property type="match status" value="1"/>
</dbReference>
<proteinExistence type="inferred from homology"/>
<dbReference type="PANTHER" id="PTHR10642:SF26">
    <property type="entry name" value="RIBONUCLEASE H1"/>
    <property type="match status" value="1"/>
</dbReference>
<dbReference type="GO" id="GO:0005737">
    <property type="term" value="C:cytoplasm"/>
    <property type="evidence" value="ECO:0007669"/>
    <property type="project" value="UniProtKB-SubCell"/>
</dbReference>